<dbReference type="AlphaFoldDB" id="A0A3P6PZT0"/>
<sequence>MQLAAKKLLTQAPSRTLSVEALLEGNNNSLLNASMRLGELSYQVEILVQALDRRENALKEMSDLLKEVEQVAGIRRTADLAASLLALGQDESSDVDSGLEQALMQLDEGSLVQDETSFTQYLEEQMSQSATSLDLSRLLTQLSKARSLLRGQAASKNVQLQQASSAALQAYDGIMSSSSGTDQASVLSPEMLESDFLRNRVYSRWQDLSQFLDHAVARVEAKHQTMVSIEVNVYRLTTWLNDFAPCVQKTLQVLLVSVSEGVTKPEAALRADEDEAEDPSEILERFQIEHDHYSTLFDLTKREIESDGFVSPVFAAQIGTIQSRYDSLIRTTQRLDEVWTAHQNQSAALLQQIQTESEGLDQLMRQLDAIALETGILLPSTASMKERVEAAGSLLASMTELQKLRAKYLRLVARVGELSQRCFHADGLKMRLKRKKLFRAVARDHSAASTDLDSEDVEVAEGGERPSEPQLPNLSKHCATLSFRLASMDTSSKQCLEVICRKIEKLYADAMTSWETWITSLSEKVERCTGFTDLPLLLKNERREMAEVFFTQRSKAIQELLDQMDFGETNLLGLTQLSRIKNRAALIDEPDLDYSTQDVTNSADVGDAALSVTSEEGQEVKEEENLRDEEDVKSLAKIRTSQFLVTKLRQQIIEYLKHINEAEKVVLETFSVFGNVDRQLNPLFDRLDDLLTSTEPPSLAYCERSISVAEVGW</sequence>
<name>A0A3P6PZT0_DIBLA</name>
<dbReference type="Proteomes" id="UP000281553">
    <property type="component" value="Unassembled WGS sequence"/>
</dbReference>
<protein>
    <submittedName>
        <fullName evidence="2">Uncharacterized protein</fullName>
    </submittedName>
</protein>
<feature type="compositionally biased region" description="Acidic residues" evidence="1">
    <location>
        <begin position="452"/>
        <end position="461"/>
    </location>
</feature>
<dbReference type="OrthoDB" id="6281576at2759"/>
<evidence type="ECO:0000256" key="1">
    <source>
        <dbReference type="SAM" id="MobiDB-lite"/>
    </source>
</evidence>
<evidence type="ECO:0000313" key="3">
    <source>
        <dbReference type="Proteomes" id="UP000281553"/>
    </source>
</evidence>
<evidence type="ECO:0000313" key="2">
    <source>
        <dbReference type="EMBL" id="VDK35443.1"/>
    </source>
</evidence>
<reference evidence="2 3" key="1">
    <citation type="submission" date="2018-11" db="EMBL/GenBank/DDBJ databases">
        <authorList>
            <consortium name="Pathogen Informatics"/>
        </authorList>
    </citation>
    <scope>NUCLEOTIDE SEQUENCE [LARGE SCALE GENOMIC DNA]</scope>
</reference>
<feature type="region of interest" description="Disordered" evidence="1">
    <location>
        <begin position="452"/>
        <end position="471"/>
    </location>
</feature>
<dbReference type="EMBL" id="UYRU01003235">
    <property type="protein sequence ID" value="VDK35443.1"/>
    <property type="molecule type" value="Genomic_DNA"/>
</dbReference>
<accession>A0A3P6PZT0</accession>
<organism evidence="2 3">
    <name type="scientific">Dibothriocephalus latus</name>
    <name type="common">Fish tapeworm</name>
    <name type="synonym">Diphyllobothrium latum</name>
    <dbReference type="NCBI Taxonomy" id="60516"/>
    <lineage>
        <taxon>Eukaryota</taxon>
        <taxon>Metazoa</taxon>
        <taxon>Spiralia</taxon>
        <taxon>Lophotrochozoa</taxon>
        <taxon>Platyhelminthes</taxon>
        <taxon>Cestoda</taxon>
        <taxon>Eucestoda</taxon>
        <taxon>Diphyllobothriidea</taxon>
        <taxon>Diphyllobothriidae</taxon>
        <taxon>Dibothriocephalus</taxon>
    </lineage>
</organism>
<gene>
    <name evidence="2" type="ORF">DILT_LOCUS687</name>
</gene>
<proteinExistence type="predicted"/>
<keyword evidence="3" id="KW-1185">Reference proteome</keyword>